<dbReference type="EMBL" id="KQ977381">
    <property type="protein sequence ID" value="KYN03127.1"/>
    <property type="molecule type" value="Genomic_DNA"/>
</dbReference>
<organism evidence="2 3">
    <name type="scientific">Cyphomyrmex costatus</name>
    <dbReference type="NCBI Taxonomy" id="456900"/>
    <lineage>
        <taxon>Eukaryota</taxon>
        <taxon>Metazoa</taxon>
        <taxon>Ecdysozoa</taxon>
        <taxon>Arthropoda</taxon>
        <taxon>Hexapoda</taxon>
        <taxon>Insecta</taxon>
        <taxon>Pterygota</taxon>
        <taxon>Neoptera</taxon>
        <taxon>Endopterygota</taxon>
        <taxon>Hymenoptera</taxon>
        <taxon>Apocrita</taxon>
        <taxon>Aculeata</taxon>
        <taxon>Formicoidea</taxon>
        <taxon>Formicidae</taxon>
        <taxon>Myrmicinae</taxon>
        <taxon>Cyphomyrmex</taxon>
    </lineage>
</organism>
<reference evidence="2 3" key="1">
    <citation type="submission" date="2016-03" db="EMBL/GenBank/DDBJ databases">
        <title>Cyphomyrmex costatus WGS genome.</title>
        <authorList>
            <person name="Nygaard S."/>
            <person name="Hu H."/>
            <person name="Boomsma J."/>
            <person name="Zhang G."/>
        </authorList>
    </citation>
    <scope>NUCLEOTIDE SEQUENCE [LARGE SCALE GENOMIC DNA]</scope>
    <source>
        <strain evidence="2">MS0001</strain>
        <tissue evidence="2">Whole body</tissue>
    </source>
</reference>
<sequence>LFISTDDFSFPIKDAALPQIRDNVRQNGVHQNTSDRTAFLNPARFEIFVESKHNSKHDSFRFPRGNRRRIRAGTVTIKRGGKKYQQHDASEEFEIRETSAR</sequence>
<gene>
    <name evidence="2" type="ORF">ALC62_05994</name>
</gene>
<feature type="non-terminal residue" evidence="2">
    <location>
        <position position="1"/>
    </location>
</feature>
<evidence type="ECO:0000313" key="2">
    <source>
        <dbReference type="EMBL" id="KYN03127.1"/>
    </source>
</evidence>
<proteinExistence type="predicted"/>
<feature type="compositionally biased region" description="Basic and acidic residues" evidence="1">
    <location>
        <begin position="85"/>
        <end position="101"/>
    </location>
</feature>
<protein>
    <submittedName>
        <fullName evidence="2">Uncharacterized protein</fullName>
    </submittedName>
</protein>
<dbReference type="AlphaFoldDB" id="A0A195CRK8"/>
<keyword evidence="3" id="KW-1185">Reference proteome</keyword>
<feature type="region of interest" description="Disordered" evidence="1">
    <location>
        <begin position="79"/>
        <end position="101"/>
    </location>
</feature>
<evidence type="ECO:0000313" key="3">
    <source>
        <dbReference type="Proteomes" id="UP000078542"/>
    </source>
</evidence>
<name>A0A195CRK8_9HYME</name>
<evidence type="ECO:0000256" key="1">
    <source>
        <dbReference type="SAM" id="MobiDB-lite"/>
    </source>
</evidence>
<dbReference type="Proteomes" id="UP000078542">
    <property type="component" value="Unassembled WGS sequence"/>
</dbReference>
<accession>A0A195CRK8</accession>